<protein>
    <submittedName>
        <fullName evidence="4 5">Phosphatidylinositol 3-kinase</fullName>
    </submittedName>
</protein>
<dbReference type="GO" id="GO:0016303">
    <property type="term" value="F:1-phosphatidylinositol-3-kinase activity"/>
    <property type="evidence" value="ECO:0007669"/>
    <property type="project" value="UniProtKB-EC"/>
</dbReference>
<dbReference type="InterPro" id="IPR018936">
    <property type="entry name" value="PI3/4_kinase_CS"/>
</dbReference>
<reference evidence="5" key="2">
    <citation type="submission" date="2020-12" db="EMBL/GenBank/DDBJ databases">
        <title>New Spironucleus salmonicida genome in near-complete chromosomes.</title>
        <authorList>
            <person name="Xu F."/>
            <person name="Kurt Z."/>
            <person name="Jimenez-Gonzalez A."/>
            <person name="Astvaldsson A."/>
            <person name="Andersson J.O."/>
            <person name="Svard S.G."/>
        </authorList>
    </citation>
    <scope>NUCLEOTIDE SEQUENCE</scope>
    <source>
        <strain evidence="5">ATCC 50377</strain>
    </source>
</reference>
<dbReference type="InterPro" id="IPR042236">
    <property type="entry name" value="PI3K_accessory_sf"/>
</dbReference>
<dbReference type="InterPro" id="IPR001263">
    <property type="entry name" value="PI3K_accessory_dom"/>
</dbReference>
<dbReference type="InterPro" id="IPR015433">
    <property type="entry name" value="PI3/4_kinase"/>
</dbReference>
<evidence type="ECO:0000256" key="2">
    <source>
        <dbReference type="ARBA" id="ARBA00022777"/>
    </source>
</evidence>
<accession>V6LVU5</accession>
<dbReference type="GO" id="GO:0006897">
    <property type="term" value="P:endocytosis"/>
    <property type="evidence" value="ECO:0007669"/>
    <property type="project" value="TreeGrafter"/>
</dbReference>
<dbReference type="PROSITE" id="PS00916">
    <property type="entry name" value="PI3_4_KINASE_2"/>
    <property type="match status" value="1"/>
</dbReference>
<keyword evidence="6" id="KW-1185">Reference proteome</keyword>
<dbReference type="GO" id="GO:0048015">
    <property type="term" value="P:phosphatidylinositol-mediated signaling"/>
    <property type="evidence" value="ECO:0007669"/>
    <property type="project" value="TreeGrafter"/>
</dbReference>
<dbReference type="GO" id="GO:0000045">
    <property type="term" value="P:autophagosome assembly"/>
    <property type="evidence" value="ECO:0007669"/>
    <property type="project" value="TreeGrafter"/>
</dbReference>
<dbReference type="Gene3D" id="1.25.40.70">
    <property type="entry name" value="Phosphatidylinositol 3-kinase, accessory domain (PIK)"/>
    <property type="match status" value="1"/>
</dbReference>
<proteinExistence type="predicted"/>
<dbReference type="GO" id="GO:0005768">
    <property type="term" value="C:endosome"/>
    <property type="evidence" value="ECO:0007669"/>
    <property type="project" value="TreeGrafter"/>
</dbReference>
<dbReference type="GO" id="GO:0034272">
    <property type="term" value="C:phosphatidylinositol 3-kinase complex, class III, type II"/>
    <property type="evidence" value="ECO:0007669"/>
    <property type="project" value="TreeGrafter"/>
</dbReference>
<dbReference type="AlphaFoldDB" id="V6LVU5"/>
<dbReference type="EMBL" id="AUWU02000004">
    <property type="protein sequence ID" value="KAH0573768.1"/>
    <property type="molecule type" value="Genomic_DNA"/>
</dbReference>
<dbReference type="PANTHER" id="PTHR10048">
    <property type="entry name" value="PHOSPHATIDYLINOSITOL KINASE"/>
    <property type="match status" value="1"/>
</dbReference>
<dbReference type="GO" id="GO:0005777">
    <property type="term" value="C:peroxisome"/>
    <property type="evidence" value="ECO:0007669"/>
    <property type="project" value="TreeGrafter"/>
</dbReference>
<dbReference type="SMART" id="SM00146">
    <property type="entry name" value="PI3Kc"/>
    <property type="match status" value="1"/>
</dbReference>
<dbReference type="GO" id="GO:0000407">
    <property type="term" value="C:phagophore assembly site"/>
    <property type="evidence" value="ECO:0007669"/>
    <property type="project" value="TreeGrafter"/>
</dbReference>
<dbReference type="EMBL" id="KI545981">
    <property type="protein sequence ID" value="EST48685.1"/>
    <property type="molecule type" value="Genomic_DNA"/>
</dbReference>
<dbReference type="SUPFAM" id="SSF56112">
    <property type="entry name" value="Protein kinase-like (PK-like)"/>
    <property type="match status" value="1"/>
</dbReference>
<dbReference type="GO" id="GO:0005524">
    <property type="term" value="F:ATP binding"/>
    <property type="evidence" value="ECO:0007669"/>
    <property type="project" value="UniProtKB-UniRule"/>
</dbReference>
<gene>
    <name evidence="4" type="ORF">SS50377_11298</name>
    <name evidence="5" type="ORF">SS50377_23703</name>
</gene>
<dbReference type="Proteomes" id="UP000018208">
    <property type="component" value="Unassembled WGS sequence"/>
</dbReference>
<dbReference type="Pfam" id="PF00613">
    <property type="entry name" value="PI3Ka"/>
    <property type="match status" value="1"/>
</dbReference>
<dbReference type="InterPro" id="IPR011009">
    <property type="entry name" value="Kinase-like_dom_sf"/>
</dbReference>
<dbReference type="InterPro" id="IPR036940">
    <property type="entry name" value="PI3/4_kinase_cat_sf"/>
</dbReference>
<dbReference type="Pfam" id="PF00454">
    <property type="entry name" value="PI3_PI4_kinase"/>
    <property type="match status" value="1"/>
</dbReference>
<evidence type="ECO:0000313" key="4">
    <source>
        <dbReference type="EMBL" id="EST48685.1"/>
    </source>
</evidence>
<name>V6LVU5_9EUKA</name>
<dbReference type="OrthoDB" id="67688at2759"/>
<dbReference type="InterPro" id="IPR000403">
    <property type="entry name" value="PI3/4_kinase_cat_dom"/>
</dbReference>
<evidence type="ECO:0000256" key="1">
    <source>
        <dbReference type="ARBA" id="ARBA00022679"/>
    </source>
</evidence>
<feature type="domain" description="PI3K/PI4K catalytic" evidence="3">
    <location>
        <begin position="552"/>
        <end position="817"/>
    </location>
</feature>
<dbReference type="PANTHER" id="PTHR10048:SF7">
    <property type="entry name" value="PHOSPHATIDYLINOSITOL 3-KINASE CATALYTIC SUBUNIT TYPE 3"/>
    <property type="match status" value="1"/>
</dbReference>
<reference evidence="4 5" key="1">
    <citation type="journal article" date="2014" name="PLoS Genet.">
        <title>The Genome of Spironucleus salmonicida Highlights a Fish Pathogen Adapted to Fluctuating Environments.</title>
        <authorList>
            <person name="Xu F."/>
            <person name="Jerlstrom-Hultqvist J."/>
            <person name="Einarsson E."/>
            <person name="Astvaldsson A."/>
            <person name="Svard S.G."/>
            <person name="Andersson J.O."/>
        </authorList>
    </citation>
    <scope>NUCLEOTIDE SEQUENCE</scope>
    <source>
        <strain evidence="5">ATCC 50377</strain>
    </source>
</reference>
<dbReference type="SUPFAM" id="SSF48371">
    <property type="entry name" value="ARM repeat"/>
    <property type="match status" value="1"/>
</dbReference>
<dbReference type="VEuPathDB" id="GiardiaDB:SS50377_23703"/>
<evidence type="ECO:0000313" key="6">
    <source>
        <dbReference type="Proteomes" id="UP000018208"/>
    </source>
</evidence>
<dbReference type="InterPro" id="IPR016024">
    <property type="entry name" value="ARM-type_fold"/>
</dbReference>
<dbReference type="Gene3D" id="1.10.1070.11">
    <property type="entry name" value="Phosphatidylinositol 3-/4-kinase, catalytic domain"/>
    <property type="match status" value="1"/>
</dbReference>
<organism evidence="4">
    <name type="scientific">Spironucleus salmonicida</name>
    <dbReference type="NCBI Taxonomy" id="348837"/>
    <lineage>
        <taxon>Eukaryota</taxon>
        <taxon>Metamonada</taxon>
        <taxon>Diplomonadida</taxon>
        <taxon>Hexamitidae</taxon>
        <taxon>Hexamitinae</taxon>
        <taxon>Spironucleus</taxon>
    </lineage>
</organism>
<dbReference type="PROSITE" id="PS50290">
    <property type="entry name" value="PI3_4_KINASE_3"/>
    <property type="match status" value="1"/>
</dbReference>
<evidence type="ECO:0000259" key="3">
    <source>
        <dbReference type="PROSITE" id="PS50290"/>
    </source>
</evidence>
<sequence length="833" mass="95757">MDLVSLSSEIPYYALINFKQIKILNDQFTIFPKDYRISFQYEQETLETAPLFTDFNDQYQKGLVTFKEQQFAIPLKIQSFKPDDILKLSIIRQDDTLAQFQFKLFEKKNYIFQLKTGAHNLKTPTYTLTFEILAQATDIVFADKNYKKPLTQSTYLPPRAIHQLQLAEIQQIYDNNIQPKLLEKILLVQQQFHINQVLRFAKINANRPESILTSAVAPAKLQIVSNTPTFDLAGTSARNFVPPTADSEIRFHTNAEPTNHAIDAATAAFHTRDAQFSSTYNSLDYAYQFGGIFAQTTNFSRATATPSASVLEQLQRELRRPFFVPLQNAQLLLENSDFLAGDGASFAYVLLACIRARKEPNFSAFARYQNVPIEQVLWFFQAQFAAPAVREIAIHHLRNFAFGEVVLYQFQLTNCVQFDAESELALFLLELFDCEEKFMQAVQFPFYLQLWRDSAASVDVRNKYENLISLYFQKLEETSPVVFSDVQASVDFVKQLYNLGVTVKAANLDRPGQIQQLGKELRNKNRYPLLLKQKKAINFPFIRQNCRVIGINVEVYHVFKSNKMPLMIRLILEDGSECPVLLKYNDDVRNDVIVMQMFQFFDSTLQAGGIDLSASLYGCFAFSPDFGIIECVQPSIDIDEILLDKKLQNIKTYLKQFQTVQLTETQQTTNFIKSTALYSIMTFILAIGDRHSANIMVRPSGQLFHIDFGWLFNRDPKPYPPQMKISPEMIDTIGGVDSPNFSLFVSYLIMSYQQLRKQTNQIFTLLYLLVGSGIQVVEEDAKTNFEWLQNRLQLNLQNDQVNSTLIQIVSKQLNAVFPRVIDALHRFVQQQRK</sequence>
<keyword evidence="1" id="KW-0808">Transferase</keyword>
<keyword evidence="2 4" id="KW-0418">Kinase</keyword>
<dbReference type="Gene3D" id="3.30.1010.10">
    <property type="entry name" value="Phosphatidylinositol 3-kinase Catalytic Subunit, Chain A, domain 4"/>
    <property type="match status" value="1"/>
</dbReference>
<dbReference type="GO" id="GO:0034271">
    <property type="term" value="C:phosphatidylinositol 3-kinase complex, class III, type I"/>
    <property type="evidence" value="ECO:0007669"/>
    <property type="project" value="TreeGrafter"/>
</dbReference>
<evidence type="ECO:0000313" key="5">
    <source>
        <dbReference type="EMBL" id="KAH0573768.1"/>
    </source>
</evidence>